<comment type="catalytic activity">
    <reaction evidence="9">
        <text>L-seryl-[protein] + ATP = O-phospho-L-seryl-[protein] + ADP + H(+)</text>
        <dbReference type="Rhea" id="RHEA:17989"/>
        <dbReference type="Rhea" id="RHEA-COMP:9863"/>
        <dbReference type="Rhea" id="RHEA-COMP:11604"/>
        <dbReference type="ChEBI" id="CHEBI:15378"/>
        <dbReference type="ChEBI" id="CHEBI:29999"/>
        <dbReference type="ChEBI" id="CHEBI:30616"/>
        <dbReference type="ChEBI" id="CHEBI:83421"/>
        <dbReference type="ChEBI" id="CHEBI:456216"/>
        <dbReference type="EC" id="2.7.11.22"/>
    </reaction>
</comment>
<dbReference type="PROSITE" id="PS50011">
    <property type="entry name" value="PROTEIN_KINASE_DOM"/>
    <property type="match status" value="1"/>
</dbReference>
<organism evidence="13 14">
    <name type="scientific">Tritrichomonas foetus</name>
    <dbReference type="NCBI Taxonomy" id="1144522"/>
    <lineage>
        <taxon>Eukaryota</taxon>
        <taxon>Metamonada</taxon>
        <taxon>Parabasalia</taxon>
        <taxon>Tritrichomonadida</taxon>
        <taxon>Tritrichomonadidae</taxon>
        <taxon>Tritrichomonas</taxon>
    </lineage>
</organism>
<dbReference type="GO" id="GO:0010389">
    <property type="term" value="P:regulation of G2/M transition of mitotic cell cycle"/>
    <property type="evidence" value="ECO:0007669"/>
    <property type="project" value="TreeGrafter"/>
</dbReference>
<comment type="caution">
    <text evidence="13">The sequence shown here is derived from an EMBL/GenBank/DDBJ whole genome shotgun (WGS) entry which is preliminary data.</text>
</comment>
<dbReference type="InterPro" id="IPR011009">
    <property type="entry name" value="Kinase-like_dom_sf"/>
</dbReference>
<keyword evidence="3 11" id="KW-0723">Serine/threonine-protein kinase</keyword>
<keyword evidence="4" id="KW-0808">Transferase</keyword>
<evidence type="ECO:0000256" key="8">
    <source>
        <dbReference type="ARBA" id="ARBA00047811"/>
    </source>
</evidence>
<dbReference type="SUPFAM" id="SSF56112">
    <property type="entry name" value="Protein kinase-like (PK-like)"/>
    <property type="match status" value="1"/>
</dbReference>
<evidence type="ECO:0000259" key="12">
    <source>
        <dbReference type="PROSITE" id="PS50011"/>
    </source>
</evidence>
<dbReference type="GO" id="GO:0007165">
    <property type="term" value="P:signal transduction"/>
    <property type="evidence" value="ECO:0007669"/>
    <property type="project" value="TreeGrafter"/>
</dbReference>
<dbReference type="GO" id="GO:0005524">
    <property type="term" value="F:ATP binding"/>
    <property type="evidence" value="ECO:0007669"/>
    <property type="project" value="UniProtKB-UniRule"/>
</dbReference>
<dbReference type="FunFam" id="3.30.200.20:FF:000124">
    <property type="entry name" value="Cyclin-dependent kinase 4"/>
    <property type="match status" value="1"/>
</dbReference>
<evidence type="ECO:0000256" key="4">
    <source>
        <dbReference type="ARBA" id="ARBA00022679"/>
    </source>
</evidence>
<dbReference type="PANTHER" id="PTHR24056">
    <property type="entry name" value="CELL DIVISION PROTEIN KINASE"/>
    <property type="match status" value="1"/>
</dbReference>
<dbReference type="Gene3D" id="1.10.510.10">
    <property type="entry name" value="Transferase(Phosphotransferase) domain 1"/>
    <property type="match status" value="1"/>
</dbReference>
<dbReference type="EMBL" id="MLAK01000794">
    <property type="protein sequence ID" value="OHT04380.1"/>
    <property type="molecule type" value="Genomic_DNA"/>
</dbReference>
<evidence type="ECO:0000256" key="3">
    <source>
        <dbReference type="ARBA" id="ARBA00022527"/>
    </source>
</evidence>
<dbReference type="InterPro" id="IPR008271">
    <property type="entry name" value="Ser/Thr_kinase_AS"/>
</dbReference>
<feature type="domain" description="Protein kinase" evidence="12">
    <location>
        <begin position="11"/>
        <end position="296"/>
    </location>
</feature>
<evidence type="ECO:0000256" key="7">
    <source>
        <dbReference type="ARBA" id="ARBA00022840"/>
    </source>
</evidence>
<accession>A0A1J4K3Q4</accession>
<dbReference type="OrthoDB" id="1732493at2759"/>
<keyword evidence="7 10" id="KW-0067">ATP-binding</keyword>
<evidence type="ECO:0000256" key="9">
    <source>
        <dbReference type="ARBA" id="ARBA00048367"/>
    </source>
</evidence>
<gene>
    <name evidence="13" type="ORF">TRFO_28078</name>
</gene>
<evidence type="ECO:0000256" key="6">
    <source>
        <dbReference type="ARBA" id="ARBA00022777"/>
    </source>
</evidence>
<evidence type="ECO:0000256" key="11">
    <source>
        <dbReference type="RuleBase" id="RU000304"/>
    </source>
</evidence>
<dbReference type="GO" id="GO:0000082">
    <property type="term" value="P:G1/S transition of mitotic cell cycle"/>
    <property type="evidence" value="ECO:0007669"/>
    <property type="project" value="TreeGrafter"/>
</dbReference>
<protein>
    <recommendedName>
        <fullName evidence="2">cyclin-dependent kinase</fullName>
        <ecNumber evidence="2">2.7.11.22</ecNumber>
    </recommendedName>
</protein>
<dbReference type="GO" id="GO:0000307">
    <property type="term" value="C:cyclin-dependent protein kinase holoenzyme complex"/>
    <property type="evidence" value="ECO:0007669"/>
    <property type="project" value="TreeGrafter"/>
</dbReference>
<feature type="binding site" evidence="10">
    <location>
        <position position="40"/>
    </location>
    <ligand>
        <name>ATP</name>
        <dbReference type="ChEBI" id="CHEBI:30616"/>
    </ligand>
</feature>
<dbReference type="GO" id="GO:0005737">
    <property type="term" value="C:cytoplasm"/>
    <property type="evidence" value="ECO:0007669"/>
    <property type="project" value="TreeGrafter"/>
</dbReference>
<dbReference type="InterPro" id="IPR000719">
    <property type="entry name" value="Prot_kinase_dom"/>
</dbReference>
<evidence type="ECO:0000313" key="13">
    <source>
        <dbReference type="EMBL" id="OHT04380.1"/>
    </source>
</evidence>
<dbReference type="CDD" id="cd07829">
    <property type="entry name" value="STKc_CDK_like"/>
    <property type="match status" value="1"/>
</dbReference>
<dbReference type="GO" id="GO:0004693">
    <property type="term" value="F:cyclin-dependent protein serine/threonine kinase activity"/>
    <property type="evidence" value="ECO:0007669"/>
    <property type="project" value="UniProtKB-EC"/>
</dbReference>
<dbReference type="GO" id="GO:0005634">
    <property type="term" value="C:nucleus"/>
    <property type="evidence" value="ECO:0007669"/>
    <property type="project" value="TreeGrafter"/>
</dbReference>
<dbReference type="GO" id="GO:0010468">
    <property type="term" value="P:regulation of gene expression"/>
    <property type="evidence" value="ECO:0007669"/>
    <property type="project" value="TreeGrafter"/>
</dbReference>
<keyword evidence="14" id="KW-1185">Reference proteome</keyword>
<proteinExistence type="inferred from homology"/>
<evidence type="ECO:0000256" key="5">
    <source>
        <dbReference type="ARBA" id="ARBA00022741"/>
    </source>
</evidence>
<dbReference type="Pfam" id="PF00069">
    <property type="entry name" value="Pkinase"/>
    <property type="match status" value="1"/>
</dbReference>
<dbReference type="PANTHER" id="PTHR24056:SF254">
    <property type="entry name" value="CYCLIN-DEPENDENT KINASE 2"/>
    <property type="match status" value="1"/>
</dbReference>
<evidence type="ECO:0000256" key="2">
    <source>
        <dbReference type="ARBA" id="ARBA00012425"/>
    </source>
</evidence>
<dbReference type="VEuPathDB" id="TrichDB:TRFO_28078"/>
<dbReference type="SMART" id="SM00220">
    <property type="entry name" value="S_TKc"/>
    <property type="match status" value="1"/>
</dbReference>
<sequence>MDSEKKDITRYTDRQKIGEGTYGEVYRAIDSQTGKYVALKIMKPVQEDDGISPLTLREISILKSVSHPNIVNLLDVVVNASTLILVFEYVPVDLQRYLRKMQCINTAPRSFEPKLLQSYSFQLLAATYILHTHQIIHRDIKPANLLISREGCLKLSDFGLARYFTLPLRQYSPNVVTEIYRAPELLFVPQCYDLGVDIWSVGCVIAEMARGVPLFHADSDLDLMHKMIETLGTPDDPYKIFKVDKSECTIPVLPPRPMCEVLNTDNNYLCDLVSALLAYDPAKRITAGAALKHPYFNDLTHLVKEMSLPPGTI</sequence>
<dbReference type="Gene3D" id="3.30.200.20">
    <property type="entry name" value="Phosphorylase Kinase, domain 1"/>
    <property type="match status" value="1"/>
</dbReference>
<evidence type="ECO:0000256" key="10">
    <source>
        <dbReference type="PROSITE-ProRule" id="PRU10141"/>
    </source>
</evidence>
<dbReference type="AlphaFoldDB" id="A0A1J4K3Q4"/>
<dbReference type="InterPro" id="IPR050108">
    <property type="entry name" value="CDK"/>
</dbReference>
<dbReference type="RefSeq" id="XP_068357516.1">
    <property type="nucleotide sequence ID" value="XM_068505954.1"/>
</dbReference>
<dbReference type="GeneID" id="94840658"/>
<keyword evidence="5 10" id="KW-0547">Nucleotide-binding</keyword>
<dbReference type="PROSITE" id="PS00108">
    <property type="entry name" value="PROTEIN_KINASE_ST"/>
    <property type="match status" value="1"/>
</dbReference>
<reference evidence="13" key="1">
    <citation type="submission" date="2016-10" db="EMBL/GenBank/DDBJ databases">
        <authorList>
            <person name="Benchimol M."/>
            <person name="Almeida L.G."/>
            <person name="Vasconcelos A.T."/>
            <person name="Perreira-Neves A."/>
            <person name="Rosa I.A."/>
            <person name="Tasca T."/>
            <person name="Bogo M.R."/>
            <person name="de Souza W."/>
        </authorList>
    </citation>
    <scope>NUCLEOTIDE SEQUENCE [LARGE SCALE GENOMIC DNA]</scope>
    <source>
        <strain evidence="13">K</strain>
    </source>
</reference>
<evidence type="ECO:0000256" key="1">
    <source>
        <dbReference type="ARBA" id="ARBA00006485"/>
    </source>
</evidence>
<dbReference type="PROSITE" id="PS00107">
    <property type="entry name" value="PROTEIN_KINASE_ATP"/>
    <property type="match status" value="1"/>
</dbReference>
<dbReference type="FunFam" id="1.10.510.10:FF:000611">
    <property type="entry name" value="CMGC family protein kinase"/>
    <property type="match status" value="1"/>
</dbReference>
<keyword evidence="6 13" id="KW-0418">Kinase</keyword>
<dbReference type="Proteomes" id="UP000179807">
    <property type="component" value="Unassembled WGS sequence"/>
</dbReference>
<name>A0A1J4K3Q4_9EUKA</name>
<evidence type="ECO:0000313" key="14">
    <source>
        <dbReference type="Proteomes" id="UP000179807"/>
    </source>
</evidence>
<comment type="similarity">
    <text evidence="1">Belongs to the protein kinase superfamily. CMGC Ser/Thr protein kinase family. CDC2/CDKX subfamily.</text>
</comment>
<comment type="catalytic activity">
    <reaction evidence="8">
        <text>L-threonyl-[protein] + ATP = O-phospho-L-threonyl-[protein] + ADP + H(+)</text>
        <dbReference type="Rhea" id="RHEA:46608"/>
        <dbReference type="Rhea" id="RHEA-COMP:11060"/>
        <dbReference type="Rhea" id="RHEA-COMP:11605"/>
        <dbReference type="ChEBI" id="CHEBI:15378"/>
        <dbReference type="ChEBI" id="CHEBI:30013"/>
        <dbReference type="ChEBI" id="CHEBI:30616"/>
        <dbReference type="ChEBI" id="CHEBI:61977"/>
        <dbReference type="ChEBI" id="CHEBI:456216"/>
        <dbReference type="EC" id="2.7.11.22"/>
    </reaction>
</comment>
<dbReference type="EC" id="2.7.11.22" evidence="2"/>
<dbReference type="GO" id="GO:0030332">
    <property type="term" value="F:cyclin binding"/>
    <property type="evidence" value="ECO:0007669"/>
    <property type="project" value="TreeGrafter"/>
</dbReference>
<dbReference type="InterPro" id="IPR017441">
    <property type="entry name" value="Protein_kinase_ATP_BS"/>
</dbReference>